<sequence>MSSDPKLSKSKHDAQVSKLVIGAIKSLKKMRGSSSEAILRYIRSETSSNIDATDVERCLKIAHAEKIVTSRINKLSGIKFYKISQAPVATKKLQMETEDKKNDKSKKKLRKGKLRVKKDVNCSQKSEEAEISNSAESKEPASEKKNLFCDLCKISVSSEKNLEVHENGKKHQKTLNKIKEKESRKSLKTSNSSDKLTEKMDTNDNHSPIAPSDLQYSSSSESNRDTSHRKKSHSRDYRNNYSKPISPSDNYYSPNRREPYYNNRNYDNRNHYRNRWSSNQPFRNDPNKRFHSFNHYNRYDQNYEYNHSQWMGDRNLPIFDNWADISNLEGSNFFSENIQSENIQPENIQPVECTNYETHSNNKNFDELKKSSTDEQISPSRRSVKVVVDKKTKRSPRIQIKVIPKTPTTPESSPQLSDVQNQSGSEKQQEKSIVLSENMTGKRLAHWINPSNQKDQAEIRRLVTEFSKSKKKENLIKLKLHTDKVTVNKHSNQSAVEETNNLSSLPTTPEIPESGSSAHLSSETVVDIFSNSLAVNSVESNERQRSNSFTEIPTSTNSPVMPLPSARNRSESLTLEENAKKPRRRYTKRTASNPCESPSRKRKESVELGSCSKKHKCSSAECLEKCIESAIANADALIQAERTESVETTSLAENATNKDLTSQKESVYIKKEIFDEMDSTEMTSLSLDELIQKQTDVISSCQDDASMTPVESLINLFATGNITIKKEFDDPLIDAIRSIDPVLLNKVCEDQPDKNSSSQATVEKAVEPVINPPAAIPDNSPAPLNNSPSLTLSLKNILNELQIISEEEEKVKDSLLKADQQIQYYQSVLDEWKTKKIKFQSEEEILRNKRNTLVRTMNDLVEQQSLESRSTTESPVPEEKLPSNSSLSTNEIKNMISSVAKEVNTVESNHIENDSSTVQQDITTEKTVKSENEVDVITVEGDDVVILPLPESRIPVIDLDHVGSPGKNNATDASSKKNSNAESIAANCHKIRDLVAHNAVINSIQIFDDYLYTCANDKMARRFSLKDPNEVVTYRHAEKNIFHLFVEKMRGKTYVFTAGFNSNLVTVFDAESAHKVKVYQFRPNIAGMCKSRYKIYVGLRNGSIVACDWKEQKDLVDIEEPIRSIASTHQGGINILVTLSTKGHVSVRDADRNGLLIKYVKALNHVPLFMSIYNDWVYLSSAGYLSVLDLSSGNFVKKYELPAAYTSLTVYKDHIFTTSFSGFVRCYSKYDIQDVKAYYGAGKMALTCIHAHDSWIFTGNRTGEVSVFKFDPEKSLPCQFGKCQMVFARIDDLMYHVLQGKDHNLISMRTCLWRKCNAPIKRSWDQEAIHNHIRAHIKASFPYLHEPMYNLSV</sequence>
<dbReference type="InterPro" id="IPR003604">
    <property type="entry name" value="Matrin/U1-like-C_Znf_C2H2"/>
</dbReference>
<gene>
    <name evidence="4" type="ORF">LARSCL_LOCUS3277</name>
</gene>
<evidence type="ECO:0000313" key="5">
    <source>
        <dbReference type="Proteomes" id="UP001497382"/>
    </source>
</evidence>
<feature type="compositionally biased region" description="Polar residues" evidence="1">
    <location>
        <begin position="861"/>
        <end position="874"/>
    </location>
</feature>
<feature type="compositionally biased region" description="Basic residues" evidence="1">
    <location>
        <begin position="103"/>
        <end position="116"/>
    </location>
</feature>
<feature type="region of interest" description="Disordered" evidence="1">
    <location>
        <begin position="357"/>
        <end position="432"/>
    </location>
</feature>
<dbReference type="InterPro" id="IPR036236">
    <property type="entry name" value="Znf_C2H2_sf"/>
</dbReference>
<feature type="compositionally biased region" description="Basic and acidic residues" evidence="1">
    <location>
        <begin position="117"/>
        <end position="128"/>
    </location>
</feature>
<feature type="compositionally biased region" description="Low complexity" evidence="1">
    <location>
        <begin position="250"/>
        <end position="265"/>
    </location>
</feature>
<dbReference type="GO" id="GO:0016020">
    <property type="term" value="C:membrane"/>
    <property type="evidence" value="ECO:0007669"/>
    <property type="project" value="TreeGrafter"/>
</dbReference>
<keyword evidence="5" id="KW-1185">Reference proteome</keyword>
<feature type="compositionally biased region" description="Polar residues" evidence="1">
    <location>
        <begin position="406"/>
        <end position="426"/>
    </location>
</feature>
<feature type="domain" description="C2H2-type" evidence="2">
    <location>
        <begin position="1276"/>
        <end position="1303"/>
    </location>
</feature>
<feature type="region of interest" description="Disordered" evidence="1">
    <location>
        <begin position="537"/>
        <end position="608"/>
    </location>
</feature>
<dbReference type="GO" id="GO:0005829">
    <property type="term" value="C:cytosol"/>
    <property type="evidence" value="ECO:0007669"/>
    <property type="project" value="TreeGrafter"/>
</dbReference>
<protein>
    <submittedName>
        <fullName evidence="4">Uncharacterized protein</fullName>
    </submittedName>
</protein>
<feature type="compositionally biased region" description="Basic and acidic residues" evidence="1">
    <location>
        <begin position="195"/>
        <end position="204"/>
    </location>
</feature>
<dbReference type="InterPro" id="IPR013087">
    <property type="entry name" value="Znf_C2H2_type"/>
</dbReference>
<feature type="region of interest" description="Disordered" evidence="1">
    <location>
        <begin position="861"/>
        <end position="890"/>
    </location>
</feature>
<dbReference type="InterPro" id="IPR036322">
    <property type="entry name" value="WD40_repeat_dom_sf"/>
</dbReference>
<feature type="domain" description="C2H2-type" evidence="2">
    <location>
        <begin position="1309"/>
        <end position="1336"/>
    </location>
</feature>
<feature type="compositionally biased region" description="Polar residues" evidence="1">
    <location>
        <begin position="239"/>
        <end position="249"/>
    </location>
</feature>
<dbReference type="SUPFAM" id="SSF50978">
    <property type="entry name" value="WD40 repeat-like"/>
    <property type="match status" value="1"/>
</dbReference>
<accession>A0AAV1Z6Z0</accession>
<dbReference type="SMART" id="SM00355">
    <property type="entry name" value="ZnF_C2H2"/>
    <property type="match status" value="3"/>
</dbReference>
<dbReference type="InterPro" id="IPR015943">
    <property type="entry name" value="WD40/YVTN_repeat-like_dom_sf"/>
</dbReference>
<dbReference type="Pfam" id="PF12874">
    <property type="entry name" value="zf-met"/>
    <property type="match status" value="1"/>
</dbReference>
<dbReference type="EMBL" id="CAXIEN010000024">
    <property type="protein sequence ID" value="CAL1266777.1"/>
    <property type="molecule type" value="Genomic_DNA"/>
</dbReference>
<feature type="region of interest" description="Disordered" evidence="1">
    <location>
        <begin position="490"/>
        <end position="519"/>
    </location>
</feature>
<evidence type="ECO:0000259" key="2">
    <source>
        <dbReference type="SMART" id="SM00355"/>
    </source>
</evidence>
<proteinExistence type="predicted"/>
<dbReference type="Proteomes" id="UP001497382">
    <property type="component" value="Unassembled WGS sequence"/>
</dbReference>
<dbReference type="Gene3D" id="3.30.160.60">
    <property type="entry name" value="Classic Zinc Finger"/>
    <property type="match status" value="1"/>
</dbReference>
<comment type="caution">
    <text evidence="4">The sequence shown here is derived from an EMBL/GenBank/DDBJ whole genome shotgun (WGS) entry which is preliminary data.</text>
</comment>
<dbReference type="GO" id="GO:0017124">
    <property type="term" value="F:SH3 domain binding"/>
    <property type="evidence" value="ECO:0007669"/>
    <property type="project" value="TreeGrafter"/>
</dbReference>
<dbReference type="InterPro" id="IPR042622">
    <property type="entry name" value="Znf106"/>
</dbReference>
<dbReference type="Gene3D" id="2.130.10.10">
    <property type="entry name" value="YVTN repeat-like/Quinoprotein amine dehydrogenase"/>
    <property type="match status" value="1"/>
</dbReference>
<feature type="compositionally biased region" description="Polar residues" evidence="1">
    <location>
        <begin position="490"/>
        <end position="507"/>
    </location>
</feature>
<dbReference type="GO" id="GO:0008270">
    <property type="term" value="F:zinc ion binding"/>
    <property type="evidence" value="ECO:0007669"/>
    <property type="project" value="InterPro"/>
</dbReference>
<feature type="compositionally biased region" description="Basic and acidic residues" evidence="1">
    <location>
        <begin position="364"/>
        <end position="373"/>
    </location>
</feature>
<reference evidence="4 5" key="1">
    <citation type="submission" date="2024-04" db="EMBL/GenBank/DDBJ databases">
        <authorList>
            <person name="Rising A."/>
            <person name="Reimegard J."/>
            <person name="Sonavane S."/>
            <person name="Akerstrom W."/>
            <person name="Nylinder S."/>
            <person name="Hedman E."/>
            <person name="Kallberg Y."/>
        </authorList>
    </citation>
    <scope>NUCLEOTIDE SEQUENCE [LARGE SCALE GENOMIC DNA]</scope>
</reference>
<evidence type="ECO:0000313" key="4">
    <source>
        <dbReference type="EMBL" id="CAL1266777.1"/>
    </source>
</evidence>
<evidence type="ECO:0000259" key="3">
    <source>
        <dbReference type="SMART" id="SM00451"/>
    </source>
</evidence>
<feature type="compositionally biased region" description="Polar residues" evidence="1">
    <location>
        <begin position="546"/>
        <end position="559"/>
    </location>
</feature>
<dbReference type="SMART" id="SM00451">
    <property type="entry name" value="ZnF_U1"/>
    <property type="match status" value="1"/>
</dbReference>
<evidence type="ECO:0000256" key="1">
    <source>
        <dbReference type="SAM" id="MobiDB-lite"/>
    </source>
</evidence>
<name>A0AAV1Z6Z0_9ARAC</name>
<feature type="domain" description="C2H2-type" evidence="2">
    <location>
        <begin position="147"/>
        <end position="171"/>
    </location>
</feature>
<feature type="domain" description="U1-type" evidence="3">
    <location>
        <begin position="144"/>
        <end position="178"/>
    </location>
</feature>
<organism evidence="4 5">
    <name type="scientific">Larinioides sclopetarius</name>
    <dbReference type="NCBI Taxonomy" id="280406"/>
    <lineage>
        <taxon>Eukaryota</taxon>
        <taxon>Metazoa</taxon>
        <taxon>Ecdysozoa</taxon>
        <taxon>Arthropoda</taxon>
        <taxon>Chelicerata</taxon>
        <taxon>Arachnida</taxon>
        <taxon>Araneae</taxon>
        <taxon>Araneomorphae</taxon>
        <taxon>Entelegynae</taxon>
        <taxon>Araneoidea</taxon>
        <taxon>Araneidae</taxon>
        <taxon>Larinioides</taxon>
    </lineage>
</organism>
<dbReference type="PANTHER" id="PTHR14435">
    <property type="entry name" value="ZINC FINGER PROTEIN 106"/>
    <property type="match status" value="1"/>
</dbReference>
<feature type="region of interest" description="Disordered" evidence="1">
    <location>
        <begin position="161"/>
        <end position="271"/>
    </location>
</feature>
<dbReference type="SUPFAM" id="SSF57667">
    <property type="entry name" value="beta-beta-alpha zinc fingers"/>
    <property type="match status" value="1"/>
</dbReference>
<dbReference type="PANTHER" id="PTHR14435:SF2">
    <property type="entry name" value="ZINC FINGER PROTEIN 106"/>
    <property type="match status" value="1"/>
</dbReference>
<feature type="region of interest" description="Disordered" evidence="1">
    <location>
        <begin position="94"/>
        <end position="140"/>
    </location>
</feature>
<dbReference type="GO" id="GO:0003723">
    <property type="term" value="F:RNA binding"/>
    <property type="evidence" value="ECO:0007669"/>
    <property type="project" value="InterPro"/>
</dbReference>